<protein>
    <submittedName>
        <fullName evidence="2">Uncharacterized protein</fullName>
    </submittedName>
</protein>
<accession>A0A6A4INK4</accession>
<feature type="compositionally biased region" description="Acidic residues" evidence="1">
    <location>
        <begin position="494"/>
        <end position="504"/>
    </location>
</feature>
<dbReference type="Proteomes" id="UP000799118">
    <property type="component" value="Unassembled WGS sequence"/>
</dbReference>
<organism evidence="2 3">
    <name type="scientific">Gymnopus androsaceus JB14</name>
    <dbReference type="NCBI Taxonomy" id="1447944"/>
    <lineage>
        <taxon>Eukaryota</taxon>
        <taxon>Fungi</taxon>
        <taxon>Dikarya</taxon>
        <taxon>Basidiomycota</taxon>
        <taxon>Agaricomycotina</taxon>
        <taxon>Agaricomycetes</taxon>
        <taxon>Agaricomycetidae</taxon>
        <taxon>Agaricales</taxon>
        <taxon>Marasmiineae</taxon>
        <taxon>Omphalotaceae</taxon>
        <taxon>Gymnopus</taxon>
    </lineage>
</organism>
<sequence length="522" mass="59029">MSWARSYGHWLNIGFYSRFTLPLPTIKPIPTRSPTSTRSSLTLMNCDSFKGNASATLCVQETRDELVEDTFHEAELKKSEESLMDDFDSDSGEVTASLHSQSSDSSEDEDGPEFDVLADNDVLYSWTVTRDVLVLDSTTPWLTPHISITPASDTVGDHAIAWFNQPNYQDAQKLCLPFPDFSENPPPLYPLPPPTYSSSASSPNAVFSLSRFNAMIDRCSEERLTHFHVVIALRRQTFKTVALMASQVARAYRERYDNALPLSKIELPFSWSDPAEPILLASRFHRATLIIDSPNPFRVPHIIINQPPPEDQWVTASNVLNDPQDYGFGRYLVVHARGTSYVNEPEDAYTEFDSGESVEDYGASRFDEEEYEKWEIRVNAQVNEQEEDYGESYCSTLECYSSSFDNDSPELDAESLSSVESPFPETPDTLDDEDFKAAFERALERRALSTDDLSLEHSSEPSYMDGCPLERPTCDSFTDHDTDRLEPINTSPWVDDEDEDDLPPLDEWYQSVIRRTEGPIAA</sequence>
<evidence type="ECO:0000313" key="2">
    <source>
        <dbReference type="EMBL" id="KAE9409955.1"/>
    </source>
</evidence>
<feature type="region of interest" description="Disordered" evidence="1">
    <location>
        <begin position="450"/>
        <end position="504"/>
    </location>
</feature>
<keyword evidence="3" id="KW-1185">Reference proteome</keyword>
<dbReference type="AlphaFoldDB" id="A0A6A4INK4"/>
<feature type="region of interest" description="Disordered" evidence="1">
    <location>
        <begin position="405"/>
        <end position="430"/>
    </location>
</feature>
<feature type="compositionally biased region" description="Acidic residues" evidence="1">
    <location>
        <begin position="82"/>
        <end position="91"/>
    </location>
</feature>
<reference evidence="2" key="1">
    <citation type="journal article" date="2019" name="Environ. Microbiol.">
        <title>Fungal ecological strategies reflected in gene transcription - a case study of two litter decomposers.</title>
        <authorList>
            <person name="Barbi F."/>
            <person name="Kohler A."/>
            <person name="Barry K."/>
            <person name="Baskaran P."/>
            <person name="Daum C."/>
            <person name="Fauchery L."/>
            <person name="Ihrmark K."/>
            <person name="Kuo A."/>
            <person name="LaButti K."/>
            <person name="Lipzen A."/>
            <person name="Morin E."/>
            <person name="Grigoriev I.V."/>
            <person name="Henrissat B."/>
            <person name="Lindahl B."/>
            <person name="Martin F."/>
        </authorList>
    </citation>
    <scope>NUCLEOTIDE SEQUENCE</scope>
    <source>
        <strain evidence="2">JB14</strain>
    </source>
</reference>
<gene>
    <name evidence="2" type="ORF">BT96DRAFT_912861</name>
</gene>
<feature type="compositionally biased region" description="Acidic residues" evidence="1">
    <location>
        <begin position="105"/>
        <end position="114"/>
    </location>
</feature>
<evidence type="ECO:0000256" key="1">
    <source>
        <dbReference type="SAM" id="MobiDB-lite"/>
    </source>
</evidence>
<proteinExistence type="predicted"/>
<dbReference type="EMBL" id="ML769386">
    <property type="protein sequence ID" value="KAE9409955.1"/>
    <property type="molecule type" value="Genomic_DNA"/>
</dbReference>
<evidence type="ECO:0000313" key="3">
    <source>
        <dbReference type="Proteomes" id="UP000799118"/>
    </source>
</evidence>
<feature type="compositionally biased region" description="Basic and acidic residues" evidence="1">
    <location>
        <begin position="477"/>
        <end position="486"/>
    </location>
</feature>
<feature type="region of interest" description="Disordered" evidence="1">
    <location>
        <begin position="82"/>
        <end position="114"/>
    </location>
</feature>
<dbReference type="OrthoDB" id="2649950at2759"/>
<name>A0A6A4INK4_9AGAR</name>
<feature type="compositionally biased region" description="Basic and acidic residues" evidence="1">
    <location>
        <begin position="450"/>
        <end position="459"/>
    </location>
</feature>